<keyword evidence="1" id="KW-0175">Coiled coil</keyword>
<dbReference type="RefSeq" id="WP_019595605.1">
    <property type="nucleotide sequence ID" value="NZ_FOVA01000007.1"/>
</dbReference>
<evidence type="ECO:0000313" key="6">
    <source>
        <dbReference type="Proteomes" id="UP000255101"/>
    </source>
</evidence>
<dbReference type="EMBL" id="UGTB01000005">
    <property type="protein sequence ID" value="SUB78758.1"/>
    <property type="molecule type" value="Genomic_DNA"/>
</dbReference>
<gene>
    <name evidence="2" type="ORF">NCTC11460_00037</name>
    <name evidence="3" type="ORF">NCTC11460_02157</name>
    <name evidence="4" type="ORF">NCTC11460_02190</name>
    <name evidence="5" type="ORF">NCTC11460_02197</name>
</gene>
<protein>
    <submittedName>
        <fullName evidence="4">Uncharacterized protein</fullName>
    </submittedName>
</protein>
<accession>A0A379DK88</accession>
<evidence type="ECO:0000313" key="2">
    <source>
        <dbReference type="EMBL" id="SUB60160.1"/>
    </source>
</evidence>
<dbReference type="Proteomes" id="UP000255101">
    <property type="component" value="Unassembled WGS sequence"/>
</dbReference>
<dbReference type="EMBL" id="UGTB01000004">
    <property type="protein sequence ID" value="SUB62149.1"/>
    <property type="molecule type" value="Genomic_DNA"/>
</dbReference>
<dbReference type="EMBL" id="UGTB01000005">
    <property type="protein sequence ID" value="SUB78751.1"/>
    <property type="molecule type" value="Genomic_DNA"/>
</dbReference>
<sequence>MEKIKLSNLNKIEKYRAIIPVFNSDNGEYVYVLNPNTENMQPIMDYFNSVWNGDLEENEDVAYKILIDNFTNIEVDDKINFDTKDIVLSEVLFHLTIIFNQCLNICILANINGILEDSRDKAEKELNRLANDLEKSEEKKE</sequence>
<evidence type="ECO:0000313" key="5">
    <source>
        <dbReference type="EMBL" id="SUB78758.1"/>
    </source>
</evidence>
<evidence type="ECO:0000313" key="4">
    <source>
        <dbReference type="EMBL" id="SUB78751.1"/>
    </source>
</evidence>
<evidence type="ECO:0000313" key="3">
    <source>
        <dbReference type="EMBL" id="SUB62149.1"/>
    </source>
</evidence>
<organism evidence="4 6">
    <name type="scientific">Peptostreptococcus anaerobius</name>
    <dbReference type="NCBI Taxonomy" id="1261"/>
    <lineage>
        <taxon>Bacteria</taxon>
        <taxon>Bacillati</taxon>
        <taxon>Bacillota</taxon>
        <taxon>Clostridia</taxon>
        <taxon>Peptostreptococcales</taxon>
        <taxon>Peptostreptococcaceae</taxon>
        <taxon>Peptostreptococcus</taxon>
    </lineage>
</organism>
<name>A0A379DK88_9FIRM</name>
<evidence type="ECO:0000256" key="1">
    <source>
        <dbReference type="SAM" id="Coils"/>
    </source>
</evidence>
<dbReference type="EMBL" id="UGTB01000004">
    <property type="protein sequence ID" value="SUB60160.1"/>
    <property type="molecule type" value="Genomic_DNA"/>
</dbReference>
<proteinExistence type="predicted"/>
<feature type="coiled-coil region" evidence="1">
    <location>
        <begin position="112"/>
        <end position="139"/>
    </location>
</feature>
<dbReference type="AlphaFoldDB" id="A0A379DK88"/>
<reference evidence="4 6" key="1">
    <citation type="submission" date="2018-06" db="EMBL/GenBank/DDBJ databases">
        <authorList>
            <consortium name="Pathogen Informatics"/>
            <person name="Doyle S."/>
        </authorList>
    </citation>
    <scope>NUCLEOTIDE SEQUENCE [LARGE SCALE GENOMIC DNA]</scope>
    <source>
        <strain evidence="4 6">NCTC11460</strain>
    </source>
</reference>